<reference evidence="2" key="1">
    <citation type="journal article" date="2022" name="bioRxiv">
        <title>Sequencing and chromosome-scale assembly of the giantPleurodeles waltlgenome.</title>
        <authorList>
            <person name="Brown T."/>
            <person name="Elewa A."/>
            <person name="Iarovenko S."/>
            <person name="Subramanian E."/>
            <person name="Araus A.J."/>
            <person name="Petzold A."/>
            <person name="Susuki M."/>
            <person name="Suzuki K.-i.T."/>
            <person name="Hayashi T."/>
            <person name="Toyoda A."/>
            <person name="Oliveira C."/>
            <person name="Osipova E."/>
            <person name="Leigh N.D."/>
            <person name="Simon A."/>
            <person name="Yun M.H."/>
        </authorList>
    </citation>
    <scope>NUCLEOTIDE SEQUENCE</scope>
    <source>
        <strain evidence="2">20211129_DDA</strain>
        <tissue evidence="2">Liver</tissue>
    </source>
</reference>
<feature type="region of interest" description="Disordered" evidence="1">
    <location>
        <begin position="1"/>
        <end position="111"/>
    </location>
</feature>
<keyword evidence="3" id="KW-1185">Reference proteome</keyword>
<evidence type="ECO:0000256" key="1">
    <source>
        <dbReference type="SAM" id="MobiDB-lite"/>
    </source>
</evidence>
<dbReference type="EMBL" id="JANPWB010000012">
    <property type="protein sequence ID" value="KAJ1114075.1"/>
    <property type="molecule type" value="Genomic_DNA"/>
</dbReference>
<sequence length="138" mass="15225">MLRLAGRKALPGSQPHGAHHAGRKGVWEKLRSLSNSRDRKTGRPRKGTQRSTRSALGGPAEKQGELGGVTEEADEESSSTPGKEHFEEAQPRSRRSVAPQGTSAGRVMTQDQVRTVHAGLLLESYKREKKRLVKKRRP</sequence>
<feature type="compositionally biased region" description="Basic and acidic residues" evidence="1">
    <location>
        <begin position="25"/>
        <end position="41"/>
    </location>
</feature>
<organism evidence="2 3">
    <name type="scientific">Pleurodeles waltl</name>
    <name type="common">Iberian ribbed newt</name>
    <dbReference type="NCBI Taxonomy" id="8319"/>
    <lineage>
        <taxon>Eukaryota</taxon>
        <taxon>Metazoa</taxon>
        <taxon>Chordata</taxon>
        <taxon>Craniata</taxon>
        <taxon>Vertebrata</taxon>
        <taxon>Euteleostomi</taxon>
        <taxon>Amphibia</taxon>
        <taxon>Batrachia</taxon>
        <taxon>Caudata</taxon>
        <taxon>Salamandroidea</taxon>
        <taxon>Salamandridae</taxon>
        <taxon>Pleurodelinae</taxon>
        <taxon>Pleurodeles</taxon>
    </lineage>
</organism>
<evidence type="ECO:0000313" key="3">
    <source>
        <dbReference type="Proteomes" id="UP001066276"/>
    </source>
</evidence>
<accession>A0AAV7NDC7</accession>
<feature type="compositionally biased region" description="Basic and acidic residues" evidence="1">
    <location>
        <begin position="82"/>
        <end position="91"/>
    </location>
</feature>
<dbReference type="Proteomes" id="UP001066276">
    <property type="component" value="Chromosome 8"/>
</dbReference>
<dbReference type="AlphaFoldDB" id="A0AAV7NDC7"/>
<protein>
    <submittedName>
        <fullName evidence="2">Uncharacterized protein</fullName>
    </submittedName>
</protein>
<evidence type="ECO:0000313" key="2">
    <source>
        <dbReference type="EMBL" id="KAJ1114075.1"/>
    </source>
</evidence>
<gene>
    <name evidence="2" type="ORF">NDU88_002314</name>
</gene>
<feature type="compositionally biased region" description="Polar residues" evidence="1">
    <location>
        <begin position="99"/>
        <end position="111"/>
    </location>
</feature>
<comment type="caution">
    <text evidence="2">The sequence shown here is derived from an EMBL/GenBank/DDBJ whole genome shotgun (WGS) entry which is preliminary data.</text>
</comment>
<name>A0AAV7NDC7_PLEWA</name>
<proteinExistence type="predicted"/>